<evidence type="ECO:0000313" key="7">
    <source>
        <dbReference type="EMBL" id="KAG0257949.1"/>
    </source>
</evidence>
<name>A0A9P6U3F1_9FUNG</name>
<dbReference type="Pfam" id="PF01535">
    <property type="entry name" value="PPR"/>
    <property type="match status" value="3"/>
</dbReference>
<feature type="repeat" description="PPR" evidence="5">
    <location>
        <begin position="406"/>
        <end position="440"/>
    </location>
</feature>
<comment type="similarity">
    <text evidence="1">Belongs to the CCM1 family.</text>
</comment>
<dbReference type="EMBL" id="JAAAJB010000342">
    <property type="protein sequence ID" value="KAG0257949.1"/>
    <property type="molecule type" value="Genomic_DNA"/>
</dbReference>
<evidence type="ECO:0000256" key="6">
    <source>
        <dbReference type="SAM" id="MobiDB-lite"/>
    </source>
</evidence>
<gene>
    <name evidence="7" type="ORF">DFQ27_004886</name>
</gene>
<dbReference type="PANTHER" id="PTHR47447">
    <property type="entry name" value="OS03G0856100 PROTEIN"/>
    <property type="match status" value="1"/>
</dbReference>
<dbReference type="Pfam" id="PF13812">
    <property type="entry name" value="PPR_3"/>
    <property type="match status" value="1"/>
</dbReference>
<organism evidence="7 8">
    <name type="scientific">Actinomortierella ambigua</name>
    <dbReference type="NCBI Taxonomy" id="1343610"/>
    <lineage>
        <taxon>Eukaryota</taxon>
        <taxon>Fungi</taxon>
        <taxon>Fungi incertae sedis</taxon>
        <taxon>Mucoromycota</taxon>
        <taxon>Mortierellomycotina</taxon>
        <taxon>Mortierellomycetes</taxon>
        <taxon>Mortierellales</taxon>
        <taxon>Mortierellaceae</taxon>
        <taxon>Actinomortierella</taxon>
    </lineage>
</organism>
<dbReference type="PANTHER" id="PTHR47447:SF23">
    <property type="entry name" value="PENTACOTRIPEPTIDE-REPEAT REGION OF PRORP DOMAIN-CONTAINING PROTEIN"/>
    <property type="match status" value="1"/>
</dbReference>
<comment type="subunit">
    <text evidence="4">Binds to mitochondrial small subunit 15S rRNA.</text>
</comment>
<evidence type="ECO:0000256" key="3">
    <source>
        <dbReference type="ARBA" id="ARBA00044493"/>
    </source>
</evidence>
<proteinExistence type="inferred from homology"/>
<keyword evidence="8" id="KW-1185">Reference proteome</keyword>
<feature type="repeat" description="PPR" evidence="5">
    <location>
        <begin position="187"/>
        <end position="221"/>
    </location>
</feature>
<feature type="repeat" description="PPR" evidence="5">
    <location>
        <begin position="511"/>
        <end position="545"/>
    </location>
</feature>
<keyword evidence="2" id="KW-0677">Repeat</keyword>
<dbReference type="OrthoDB" id="185373at2759"/>
<reference evidence="7" key="1">
    <citation type="journal article" date="2020" name="Fungal Divers.">
        <title>Resolving the Mortierellaceae phylogeny through synthesis of multi-gene phylogenetics and phylogenomics.</title>
        <authorList>
            <person name="Vandepol N."/>
            <person name="Liber J."/>
            <person name="Desiro A."/>
            <person name="Na H."/>
            <person name="Kennedy M."/>
            <person name="Barry K."/>
            <person name="Grigoriev I.V."/>
            <person name="Miller A.N."/>
            <person name="O'Donnell K."/>
            <person name="Stajich J.E."/>
            <person name="Bonito G."/>
        </authorList>
    </citation>
    <scope>NUCLEOTIDE SEQUENCE</scope>
    <source>
        <strain evidence="7">BC1065</strain>
    </source>
</reference>
<evidence type="ECO:0000256" key="4">
    <source>
        <dbReference type="ARBA" id="ARBA00044511"/>
    </source>
</evidence>
<protein>
    <recommendedName>
        <fullName evidence="9">Pentacotripeptide-repeat region of PRORP domain-containing protein</fullName>
    </recommendedName>
</protein>
<comment type="function">
    <text evidence="3">Regulates mitochondrial small subunit maturation by controlling 15S rRNA 5'-end processing. Localizes to the 5' precursor of the 15S rRNA in a position that is subsequently occupied by mS47 in the mature yeast mtSSU. Uses structure and sequence-specific RNA recognition, binding to a single-stranded region of the precursor and specifically recognizing bases -6 to -1. The exchange of Ccm1 for mS47 is coupled to the irreversible removal of precursor rRNA that is accompanied by conformational changes of the mitoribosomal proteins uS5m and mS26. These conformational changes signal completion of 5'-end rRNA processing through protection of the mature 5'-end of the 15S rRNA and stabilization of mS47. The removal of the 5' precursor together with the dissociation of Ccm1 may be catalyzed by the 5'-3' exoribonuclease Pet127. Involved in the specific removal of group I introns in mitochondrial encoded transcripts.</text>
</comment>
<feature type="repeat" description="PPR" evidence="5">
    <location>
        <begin position="257"/>
        <end position="291"/>
    </location>
</feature>
<accession>A0A9P6U3F1</accession>
<dbReference type="NCBIfam" id="TIGR00756">
    <property type="entry name" value="PPR"/>
    <property type="match status" value="7"/>
</dbReference>
<dbReference type="InterPro" id="IPR002885">
    <property type="entry name" value="PPR_rpt"/>
</dbReference>
<dbReference type="InterPro" id="IPR011990">
    <property type="entry name" value="TPR-like_helical_dom_sf"/>
</dbReference>
<evidence type="ECO:0000256" key="5">
    <source>
        <dbReference type="PROSITE-ProRule" id="PRU00708"/>
    </source>
</evidence>
<feature type="region of interest" description="Disordered" evidence="6">
    <location>
        <begin position="1"/>
        <end position="41"/>
    </location>
</feature>
<evidence type="ECO:0008006" key="9">
    <source>
        <dbReference type="Google" id="ProtNLM"/>
    </source>
</evidence>
<feature type="repeat" description="PPR" evidence="5">
    <location>
        <begin position="546"/>
        <end position="580"/>
    </location>
</feature>
<feature type="repeat" description="PPR" evidence="5">
    <location>
        <begin position="150"/>
        <end position="184"/>
    </location>
</feature>
<evidence type="ECO:0000313" key="8">
    <source>
        <dbReference type="Proteomes" id="UP000807716"/>
    </source>
</evidence>
<dbReference type="AlphaFoldDB" id="A0A9P6U3F1"/>
<feature type="repeat" description="PPR" evidence="5">
    <location>
        <begin position="581"/>
        <end position="615"/>
    </location>
</feature>
<feature type="repeat" description="PPR" evidence="5">
    <location>
        <begin position="222"/>
        <end position="256"/>
    </location>
</feature>
<dbReference type="PROSITE" id="PS51375">
    <property type="entry name" value="PPR"/>
    <property type="match status" value="9"/>
</dbReference>
<comment type="caution">
    <text evidence="7">The sequence shown here is derived from an EMBL/GenBank/DDBJ whole genome shotgun (WGS) entry which is preliminary data.</text>
</comment>
<evidence type="ECO:0000256" key="1">
    <source>
        <dbReference type="ARBA" id="ARBA00006192"/>
    </source>
</evidence>
<dbReference type="Gene3D" id="1.25.40.10">
    <property type="entry name" value="Tetratricopeptide repeat domain"/>
    <property type="match status" value="5"/>
</dbReference>
<evidence type="ECO:0000256" key="2">
    <source>
        <dbReference type="ARBA" id="ARBA00022737"/>
    </source>
</evidence>
<sequence>MAPGLLTSARQQPGADVSSSRTDRSRHHSARTPSSPARNPFAPQLMMSEAIASRNPRQAWHTYFHFTRIDRSRQPFSAGTYFRLLLCFKGAKAAVPKEWALRVYHDFCQHYTPQLTTLNTLLDLLIFNGDVPWAIDFFKKEVARHGLLPNVRSQNIILKGLAKCGRMREAHQLYEQMRLGQVPARPNEATYSTMLSRYSQQGMIDEANAILNDMYKDKVYPNIWIFNSVIKGYVMKKDYEGARKVMSTMRASNQFPDVVTYSILIDGYAQDHNEEAVTQLHEEMLINGVEPNVRTFTSMFKLFAKAKEGDDEEKGAIRERVNKLLATIPPEEINNRTVSVLMNVYSKRQDLEEAMRLYQQQKDKHRPINDVIINSLLDAHVRAGQVNKANQLFHEHFTARGIRPKSAWTYSTLISGCGQVNNLKAAERYFREMQRFRIEPDVISCSRMIQLYLDHNQGDAAERMARLMFQRKMPVSQQTLAMLMDYKGRWRDMGGLLGYFQYLVRLGHKPDAHTYTILINAHIRTENYAGCEATLKHMVDSGLQPTLATFTSMMHAHSRAGNTERVRALWEAMMEAGHLPDLKAYTLMAQTYSQRNNIEMVEFVFQEIQNKGFQLDTVALSTLIRAYGRLPTLDLSRIEKLKEQQEILGLTPTSDYYGSLMDAFGSHRMQDRVVNTWKEMCAMETPIPWYPSTSNLQYLIEACRDRGYVDVLQSVWRQATRGRASVAPTGTDTDPREEAAMEGLRVPAPEAITAYLNALMTHNRFREVEQALRQDFLDMGVKPSKEDLQVVFGGLAQYGFLKRELESMRSVVLGRWPQMAAQVDQVVASTKLLG</sequence>
<dbReference type="Pfam" id="PF13041">
    <property type="entry name" value="PPR_2"/>
    <property type="match status" value="3"/>
</dbReference>
<dbReference type="Proteomes" id="UP000807716">
    <property type="component" value="Unassembled WGS sequence"/>
</dbReference>
<feature type="repeat" description="PPR" evidence="5">
    <location>
        <begin position="369"/>
        <end position="404"/>
    </location>
</feature>